<dbReference type="Pfam" id="PF01814">
    <property type="entry name" value="Hemerythrin"/>
    <property type="match status" value="1"/>
</dbReference>
<proteinExistence type="predicted"/>
<dbReference type="Gene3D" id="1.20.120.520">
    <property type="entry name" value="nmb1532 protein domain like"/>
    <property type="match status" value="1"/>
</dbReference>
<organism evidence="2 3">
    <name type="scientific">Geodermatophilus saharensis</name>
    <dbReference type="NCBI Taxonomy" id="1137994"/>
    <lineage>
        <taxon>Bacteria</taxon>
        <taxon>Bacillati</taxon>
        <taxon>Actinomycetota</taxon>
        <taxon>Actinomycetes</taxon>
        <taxon>Geodermatophilales</taxon>
        <taxon>Geodermatophilaceae</taxon>
        <taxon>Geodermatophilus</taxon>
    </lineage>
</organism>
<dbReference type="EMBL" id="FZOH01000011">
    <property type="protein sequence ID" value="SNS92137.1"/>
    <property type="molecule type" value="Genomic_DNA"/>
</dbReference>
<protein>
    <submittedName>
        <fullName evidence="2">Hemerythrin HHE cation binding domain-containing protein</fullName>
    </submittedName>
</protein>
<keyword evidence="3" id="KW-1185">Reference proteome</keyword>
<evidence type="ECO:0000259" key="1">
    <source>
        <dbReference type="Pfam" id="PF01814"/>
    </source>
</evidence>
<dbReference type="OrthoDB" id="5197650at2"/>
<accession>A0A239IF09</accession>
<dbReference type="CDD" id="cd12108">
    <property type="entry name" value="Hr-like"/>
    <property type="match status" value="1"/>
</dbReference>
<feature type="domain" description="Hemerythrin-like" evidence="1">
    <location>
        <begin position="30"/>
        <end position="154"/>
    </location>
</feature>
<name>A0A239IF09_9ACTN</name>
<gene>
    <name evidence="2" type="ORF">SAMN04488107_4302</name>
</gene>
<dbReference type="InterPro" id="IPR012312">
    <property type="entry name" value="Hemerythrin-like"/>
</dbReference>
<dbReference type="Proteomes" id="UP000198386">
    <property type="component" value="Unassembled WGS sequence"/>
</dbReference>
<dbReference type="RefSeq" id="WP_089405959.1">
    <property type="nucleotide sequence ID" value="NZ_FZOH01000011.1"/>
</dbReference>
<sequence length="235" mass="26114">MTTLDAPVGQLLLPGQAAAPDGPVDLAPMYLMHRGFRRDLHLFAAATAATPAGDRRRWRRLARRFALFAGILHKHHHGEDVGLWPLLHERGADPAVLDALEAEHEGIDPLLRTCTEDLTALAAGTGDESTRERLAGCTARLRDALCAHLAHEERDGMAEVQRYLTQEDWHRLDVEVFAAEYGPRDMPGVMGWVASGLTREELLRMPTATPALVPIARFFAWRFDRSDARTFGPRS</sequence>
<reference evidence="3" key="1">
    <citation type="submission" date="2017-06" db="EMBL/GenBank/DDBJ databases">
        <authorList>
            <person name="Varghese N."/>
            <person name="Submissions S."/>
        </authorList>
    </citation>
    <scope>NUCLEOTIDE SEQUENCE [LARGE SCALE GENOMIC DNA]</scope>
    <source>
        <strain evidence="3">DSM 45423</strain>
    </source>
</reference>
<evidence type="ECO:0000313" key="2">
    <source>
        <dbReference type="EMBL" id="SNS92137.1"/>
    </source>
</evidence>
<dbReference type="AlphaFoldDB" id="A0A239IF09"/>
<evidence type="ECO:0000313" key="3">
    <source>
        <dbReference type="Proteomes" id="UP000198386"/>
    </source>
</evidence>